<accession>A0A183UFW3</accession>
<proteinExistence type="predicted"/>
<dbReference type="WBParaSite" id="TCNE_0000738301-mRNA-1">
    <property type="protein sequence ID" value="TCNE_0000738301-mRNA-1"/>
    <property type="gene ID" value="TCNE_0000738301"/>
</dbReference>
<sequence length="91" mass="9831">MRPCCVGHGDESGCALHSTQSARLGVVLKRAALCLTASRRQQPRSSQMLCVSRCSEPLPSPTFSVLLSSGRLTKRRHILTSCLTEDLVCCA</sequence>
<reference evidence="3" key="1">
    <citation type="submission" date="2016-06" db="UniProtKB">
        <authorList>
            <consortium name="WormBaseParasite"/>
        </authorList>
    </citation>
    <scope>IDENTIFICATION</scope>
</reference>
<dbReference type="EMBL" id="UYWY01019670">
    <property type="protein sequence ID" value="VDM38704.1"/>
    <property type="molecule type" value="Genomic_DNA"/>
</dbReference>
<name>A0A183UFW3_TOXCA</name>
<dbReference type="AlphaFoldDB" id="A0A183UFW3"/>
<reference evidence="1 2" key="2">
    <citation type="submission" date="2018-11" db="EMBL/GenBank/DDBJ databases">
        <authorList>
            <consortium name="Pathogen Informatics"/>
        </authorList>
    </citation>
    <scope>NUCLEOTIDE SEQUENCE [LARGE SCALE GENOMIC DNA]</scope>
</reference>
<evidence type="ECO:0000313" key="3">
    <source>
        <dbReference type="WBParaSite" id="TCNE_0000738301-mRNA-1"/>
    </source>
</evidence>
<evidence type="ECO:0000313" key="1">
    <source>
        <dbReference type="EMBL" id="VDM38704.1"/>
    </source>
</evidence>
<gene>
    <name evidence="1" type="ORF">TCNE_LOCUS7383</name>
</gene>
<keyword evidence="2" id="KW-1185">Reference proteome</keyword>
<dbReference type="Proteomes" id="UP000050794">
    <property type="component" value="Unassembled WGS sequence"/>
</dbReference>
<protein>
    <submittedName>
        <fullName evidence="1 3">Uncharacterized protein</fullName>
    </submittedName>
</protein>
<organism evidence="2 3">
    <name type="scientific">Toxocara canis</name>
    <name type="common">Canine roundworm</name>
    <dbReference type="NCBI Taxonomy" id="6265"/>
    <lineage>
        <taxon>Eukaryota</taxon>
        <taxon>Metazoa</taxon>
        <taxon>Ecdysozoa</taxon>
        <taxon>Nematoda</taxon>
        <taxon>Chromadorea</taxon>
        <taxon>Rhabditida</taxon>
        <taxon>Spirurina</taxon>
        <taxon>Ascaridomorpha</taxon>
        <taxon>Ascaridoidea</taxon>
        <taxon>Toxocaridae</taxon>
        <taxon>Toxocara</taxon>
    </lineage>
</organism>
<evidence type="ECO:0000313" key="2">
    <source>
        <dbReference type="Proteomes" id="UP000050794"/>
    </source>
</evidence>